<dbReference type="InterPro" id="IPR050858">
    <property type="entry name" value="Mal-CoA-ACP_Trans/PKS_FabD"/>
</dbReference>
<keyword evidence="3" id="KW-0012">Acyltransferase</keyword>
<dbReference type="Gene3D" id="3.30.70.250">
    <property type="entry name" value="Malonyl-CoA ACP transacylase, ACP-binding"/>
    <property type="match status" value="1"/>
</dbReference>
<reference evidence="6 7" key="1">
    <citation type="submission" date="2013-07" db="EMBL/GenBank/DDBJ databases">
        <title>Comparative Genomic and Metabolomic Analysis of Twelve Strains of Pseudoalteromonas luteoviolacea.</title>
        <authorList>
            <person name="Vynne N.G."/>
            <person name="Mansson M."/>
            <person name="Gram L."/>
        </authorList>
    </citation>
    <scope>NUCLEOTIDE SEQUENCE [LARGE SCALE GENOMIC DNA]</scope>
    <source>
        <strain evidence="6 7">NCIMB 1942</strain>
    </source>
</reference>
<proteinExistence type="predicted"/>
<evidence type="ECO:0000256" key="3">
    <source>
        <dbReference type="ARBA" id="ARBA00023315"/>
    </source>
</evidence>
<evidence type="ECO:0000313" key="7">
    <source>
        <dbReference type="Proteomes" id="UP000076587"/>
    </source>
</evidence>
<dbReference type="GO" id="GO:0006633">
    <property type="term" value="P:fatty acid biosynthetic process"/>
    <property type="evidence" value="ECO:0007669"/>
    <property type="project" value="TreeGrafter"/>
</dbReference>
<feature type="domain" description="Malonyl-CoA:ACP transacylase (MAT)" evidence="5">
    <location>
        <begin position="5"/>
        <end position="294"/>
    </location>
</feature>
<dbReference type="InterPro" id="IPR001227">
    <property type="entry name" value="Ac_transferase_dom_sf"/>
</dbReference>
<dbReference type="InterPro" id="IPR014043">
    <property type="entry name" value="Acyl_transferase_dom"/>
</dbReference>
<dbReference type="InterPro" id="IPR016036">
    <property type="entry name" value="Malonyl_transacylase_ACP-bd"/>
</dbReference>
<dbReference type="PATRIC" id="fig|1365253.3.peg.1620"/>
<dbReference type="PANTHER" id="PTHR42681">
    <property type="entry name" value="MALONYL-COA-ACYL CARRIER PROTEIN TRANSACYLASE, MITOCHONDRIAL"/>
    <property type="match status" value="1"/>
</dbReference>
<name>A0A167DHJ6_9GAMM</name>
<dbReference type="SMART" id="SM00827">
    <property type="entry name" value="PKS_AT"/>
    <property type="match status" value="1"/>
</dbReference>
<dbReference type="SUPFAM" id="SSF52151">
    <property type="entry name" value="FabD/lysophospholipase-like"/>
    <property type="match status" value="1"/>
</dbReference>
<dbReference type="InterPro" id="IPR004410">
    <property type="entry name" value="Malonyl_CoA-ACP_transAc_FabD"/>
</dbReference>
<evidence type="ECO:0000313" key="6">
    <source>
        <dbReference type="EMBL" id="KZN48848.1"/>
    </source>
</evidence>
<dbReference type="Proteomes" id="UP000076587">
    <property type="component" value="Unassembled WGS sequence"/>
</dbReference>
<gene>
    <name evidence="6" type="ORF">N482_06855</name>
</gene>
<dbReference type="Gene3D" id="3.40.366.10">
    <property type="entry name" value="Malonyl-Coenzyme A Acyl Carrier Protein, domain 2"/>
    <property type="match status" value="1"/>
</dbReference>
<dbReference type="GO" id="GO:0004314">
    <property type="term" value="F:[acyl-carrier-protein] S-malonyltransferase activity"/>
    <property type="evidence" value="ECO:0007669"/>
    <property type="project" value="UniProtKB-EC"/>
</dbReference>
<dbReference type="OrthoDB" id="9808564at2"/>
<dbReference type="SUPFAM" id="SSF55048">
    <property type="entry name" value="Probable ACP-binding domain of malonyl-CoA ACP transacylase"/>
    <property type="match status" value="1"/>
</dbReference>
<evidence type="ECO:0000256" key="1">
    <source>
        <dbReference type="ARBA" id="ARBA00013258"/>
    </source>
</evidence>
<dbReference type="GO" id="GO:0005829">
    <property type="term" value="C:cytosol"/>
    <property type="evidence" value="ECO:0007669"/>
    <property type="project" value="TreeGrafter"/>
</dbReference>
<dbReference type="AlphaFoldDB" id="A0A167DHJ6"/>
<sequence length="371" mass="41017">MKTYIFPGQGSQYVGMGKKLFGEFSQQVELADEILGYSITELCLVDPNKQLNNTCFTQPALFVVSALAYLQQQKQDVISADYFAGHSLGEYTALFAAGAMSFEMGLKLVKKRGELMSQAAPGAMAAVLNVQEVELRNCLQEHQLTGIDIANLNAPDQIVISGLVDDIDKSQQIIERLGARFIKLNTSGAFHSRYMAPAQREFAKYIAGFNFSSPHTPVIANVTAHPIKENEIANCLIEQLTQPVKWTQSIEFLLAQGEMVFTELGPKKVLTKLVDNIKNNRDTTLHIGAQRPTDAAQTSLTPQQQVDHWNSTYPIGSEIKINGTAKQGFTRSQAIMSFGHRPTIYLHGYSGYFHLTELSPLQQIVKKATEA</sequence>
<dbReference type="PANTHER" id="PTHR42681:SF1">
    <property type="entry name" value="MALONYL-COA-ACYL CARRIER PROTEIN TRANSACYLASE, MITOCHONDRIAL"/>
    <property type="match status" value="1"/>
</dbReference>
<accession>A0A167DHJ6</accession>
<protein>
    <recommendedName>
        <fullName evidence="1">[acyl-carrier-protein] S-malonyltransferase</fullName>
        <ecNumber evidence="1">2.3.1.39</ecNumber>
    </recommendedName>
</protein>
<dbReference type="EMBL" id="AUXT01000143">
    <property type="protein sequence ID" value="KZN48848.1"/>
    <property type="molecule type" value="Genomic_DNA"/>
</dbReference>
<organism evidence="6 7">
    <name type="scientific">Pseudoalteromonas luteoviolacea NCIMB 1942</name>
    <dbReference type="NCBI Taxonomy" id="1365253"/>
    <lineage>
        <taxon>Bacteria</taxon>
        <taxon>Pseudomonadati</taxon>
        <taxon>Pseudomonadota</taxon>
        <taxon>Gammaproteobacteria</taxon>
        <taxon>Alteromonadales</taxon>
        <taxon>Pseudoalteromonadaceae</taxon>
        <taxon>Pseudoalteromonas</taxon>
    </lineage>
</organism>
<evidence type="ECO:0000256" key="4">
    <source>
        <dbReference type="ARBA" id="ARBA00048462"/>
    </source>
</evidence>
<dbReference type="RefSeq" id="WP_063376418.1">
    <property type="nucleotide sequence ID" value="NZ_AUXT01000143.1"/>
</dbReference>
<comment type="caution">
    <text evidence="6">The sequence shown here is derived from an EMBL/GenBank/DDBJ whole genome shotgun (WGS) entry which is preliminary data.</text>
</comment>
<evidence type="ECO:0000256" key="2">
    <source>
        <dbReference type="ARBA" id="ARBA00022679"/>
    </source>
</evidence>
<keyword evidence="2" id="KW-0808">Transferase</keyword>
<dbReference type="EC" id="2.3.1.39" evidence="1"/>
<dbReference type="Pfam" id="PF00698">
    <property type="entry name" value="Acyl_transf_1"/>
    <property type="match status" value="1"/>
</dbReference>
<dbReference type="NCBIfam" id="TIGR00128">
    <property type="entry name" value="fabD"/>
    <property type="match status" value="1"/>
</dbReference>
<comment type="catalytic activity">
    <reaction evidence="4">
        <text>holo-[ACP] + malonyl-CoA = malonyl-[ACP] + CoA</text>
        <dbReference type="Rhea" id="RHEA:41792"/>
        <dbReference type="Rhea" id="RHEA-COMP:9623"/>
        <dbReference type="Rhea" id="RHEA-COMP:9685"/>
        <dbReference type="ChEBI" id="CHEBI:57287"/>
        <dbReference type="ChEBI" id="CHEBI:57384"/>
        <dbReference type="ChEBI" id="CHEBI:64479"/>
        <dbReference type="ChEBI" id="CHEBI:78449"/>
        <dbReference type="EC" id="2.3.1.39"/>
    </reaction>
</comment>
<dbReference type="InterPro" id="IPR016035">
    <property type="entry name" value="Acyl_Trfase/lysoPLipase"/>
</dbReference>
<evidence type="ECO:0000259" key="5">
    <source>
        <dbReference type="SMART" id="SM00827"/>
    </source>
</evidence>